<dbReference type="InParanoid" id="A0A168R7M3"/>
<protein>
    <submittedName>
        <fullName evidence="1">Uncharacterized protein</fullName>
    </submittedName>
</protein>
<proteinExistence type="predicted"/>
<keyword evidence="2" id="KW-1185">Reference proteome</keyword>
<dbReference type="EMBL" id="LT554554">
    <property type="protein sequence ID" value="SAM06238.1"/>
    <property type="molecule type" value="Genomic_DNA"/>
</dbReference>
<dbReference type="Proteomes" id="UP000078561">
    <property type="component" value="Unassembled WGS sequence"/>
</dbReference>
<sequence length="126" mass="14217">MRNSNSAYACLGMTIRRAPTCPFTTDTPYCAIYKPYICHLTYNMNFAVMWTSGLTSLAYLSMSNINSSLELLTRTTETTAGQCRLLQSPRLPPIFSNPDIHITAKFTIVRKIKITLILMVEILSAW</sequence>
<organism evidence="1">
    <name type="scientific">Absidia glauca</name>
    <name type="common">Pin mould</name>
    <dbReference type="NCBI Taxonomy" id="4829"/>
    <lineage>
        <taxon>Eukaryota</taxon>
        <taxon>Fungi</taxon>
        <taxon>Fungi incertae sedis</taxon>
        <taxon>Mucoromycota</taxon>
        <taxon>Mucoromycotina</taxon>
        <taxon>Mucoromycetes</taxon>
        <taxon>Mucorales</taxon>
        <taxon>Cunninghamellaceae</taxon>
        <taxon>Absidia</taxon>
    </lineage>
</organism>
<gene>
    <name evidence="1" type="primary">ABSGL_12124.1 scaffold 12663</name>
</gene>
<reference evidence="1" key="1">
    <citation type="submission" date="2016-04" db="EMBL/GenBank/DDBJ databases">
        <authorList>
            <person name="Evans L.H."/>
            <person name="Alamgir A."/>
            <person name="Owens N."/>
            <person name="Weber N.D."/>
            <person name="Virtaneva K."/>
            <person name="Barbian K."/>
            <person name="Babar A."/>
            <person name="Rosenke K."/>
        </authorList>
    </citation>
    <scope>NUCLEOTIDE SEQUENCE [LARGE SCALE GENOMIC DNA]</scope>
    <source>
        <strain evidence="1">CBS 101.48</strain>
    </source>
</reference>
<dbReference type="AlphaFoldDB" id="A0A168R7M3"/>
<accession>A0A168R7M3</accession>
<evidence type="ECO:0000313" key="2">
    <source>
        <dbReference type="Proteomes" id="UP000078561"/>
    </source>
</evidence>
<evidence type="ECO:0000313" key="1">
    <source>
        <dbReference type="EMBL" id="SAM06238.1"/>
    </source>
</evidence>
<name>A0A168R7M3_ABSGL</name>